<name>A0A4Y2FV46_ARAVE</name>
<dbReference type="InterPro" id="IPR043502">
    <property type="entry name" value="DNA/RNA_pol_sf"/>
</dbReference>
<protein>
    <submittedName>
        <fullName evidence="1">Uncharacterized protein</fullName>
    </submittedName>
</protein>
<dbReference type="InterPro" id="IPR053134">
    <property type="entry name" value="RNA-dir_DNA_polymerase"/>
</dbReference>
<dbReference type="EMBL" id="BGPR01001099">
    <property type="protein sequence ID" value="GBM45392.1"/>
    <property type="molecule type" value="Genomic_DNA"/>
</dbReference>
<dbReference type="AlphaFoldDB" id="A0A4Y2FV46"/>
<proteinExistence type="predicted"/>
<dbReference type="Gene3D" id="3.10.10.10">
    <property type="entry name" value="HIV Type 1 Reverse Transcriptase, subunit A, domain 1"/>
    <property type="match status" value="1"/>
</dbReference>
<organism evidence="1 2">
    <name type="scientific">Araneus ventricosus</name>
    <name type="common">Orbweaver spider</name>
    <name type="synonym">Epeira ventricosa</name>
    <dbReference type="NCBI Taxonomy" id="182803"/>
    <lineage>
        <taxon>Eukaryota</taxon>
        <taxon>Metazoa</taxon>
        <taxon>Ecdysozoa</taxon>
        <taxon>Arthropoda</taxon>
        <taxon>Chelicerata</taxon>
        <taxon>Arachnida</taxon>
        <taxon>Araneae</taxon>
        <taxon>Araneomorphae</taxon>
        <taxon>Entelegynae</taxon>
        <taxon>Araneoidea</taxon>
        <taxon>Araneidae</taxon>
        <taxon>Araneus</taxon>
    </lineage>
</organism>
<reference evidence="1 2" key="1">
    <citation type="journal article" date="2019" name="Sci. Rep.">
        <title>Orb-weaving spider Araneus ventricosus genome elucidates the spidroin gene catalogue.</title>
        <authorList>
            <person name="Kono N."/>
            <person name="Nakamura H."/>
            <person name="Ohtoshi R."/>
            <person name="Moran D.A.P."/>
            <person name="Shinohara A."/>
            <person name="Yoshida Y."/>
            <person name="Fujiwara M."/>
            <person name="Mori M."/>
            <person name="Tomita M."/>
            <person name="Arakawa K."/>
        </authorList>
    </citation>
    <scope>NUCLEOTIDE SEQUENCE [LARGE SCALE GENOMIC DNA]</scope>
</reference>
<comment type="caution">
    <text evidence="1">The sequence shown here is derived from an EMBL/GenBank/DDBJ whole genome shotgun (WGS) entry which is preliminary data.</text>
</comment>
<dbReference type="Proteomes" id="UP000499080">
    <property type="component" value="Unassembled WGS sequence"/>
</dbReference>
<dbReference type="SUPFAM" id="SSF56672">
    <property type="entry name" value="DNA/RNA polymerases"/>
    <property type="match status" value="1"/>
</dbReference>
<accession>A0A4Y2FV46</accession>
<dbReference type="GO" id="GO:0071897">
    <property type="term" value="P:DNA biosynthetic process"/>
    <property type="evidence" value="ECO:0007669"/>
    <property type="project" value="UniProtKB-ARBA"/>
</dbReference>
<dbReference type="PANTHER" id="PTHR24559">
    <property type="entry name" value="TRANSPOSON TY3-I GAG-POL POLYPROTEIN"/>
    <property type="match status" value="1"/>
</dbReference>
<dbReference type="OrthoDB" id="8057740at2759"/>
<keyword evidence="2" id="KW-1185">Reference proteome</keyword>
<gene>
    <name evidence="1" type="ORF">AVEN_74974_1</name>
</gene>
<evidence type="ECO:0000313" key="2">
    <source>
        <dbReference type="Proteomes" id="UP000499080"/>
    </source>
</evidence>
<sequence>MQKTLDEDCVNKITIIEPNSTFQMKQSDNLPDYSSMLAPKLTSKQREKLKLLAVLQKLTIFLVVFEQSRKSKDLKRTVKHRINTGDHIPVTQTANSVPPTERRIISEEISKMFDNGVIQQSENPWSSPVVLVKKKDVSWCF</sequence>
<evidence type="ECO:0000313" key="1">
    <source>
        <dbReference type="EMBL" id="GBM45392.1"/>
    </source>
</evidence>